<keyword evidence="2" id="KW-0472">Membrane</keyword>
<dbReference type="AlphaFoldDB" id="A0A0G4G077"/>
<keyword evidence="4" id="KW-1185">Reference proteome</keyword>
<keyword evidence="2" id="KW-0812">Transmembrane</keyword>
<keyword evidence="2" id="KW-1133">Transmembrane helix</keyword>
<proteinExistence type="predicted"/>
<name>A0A0G4G077_VITBC</name>
<reference evidence="3 4" key="1">
    <citation type="submission" date="2014-11" db="EMBL/GenBank/DDBJ databases">
        <authorList>
            <person name="Zhu J."/>
            <person name="Qi W."/>
            <person name="Song R."/>
        </authorList>
    </citation>
    <scope>NUCLEOTIDE SEQUENCE [LARGE SCALE GENOMIC DNA]</scope>
</reference>
<dbReference type="Proteomes" id="UP000041254">
    <property type="component" value="Unassembled WGS sequence"/>
</dbReference>
<feature type="compositionally biased region" description="Low complexity" evidence="1">
    <location>
        <begin position="69"/>
        <end position="83"/>
    </location>
</feature>
<sequence length="184" mass="19428">MHRRLTLIGSKILPLSHPPPCLPQQSAAFSLGIWPSRRTSSKETEAAKSNPAATAAAGGADKKDDKTTAKAQPAAPAAAAPAAEAKKAEVDKVKAAPPPPPRPSAAAPAKGPTPKPAPVVRREPGPFARLRSFLSGVIVSSAVGFYVFYFHMWDANLELSVLVKDVAKRQALIEKRLTELEKAD</sequence>
<dbReference type="EMBL" id="CDMY01000539">
    <property type="protein sequence ID" value="CEM21250.1"/>
    <property type="molecule type" value="Genomic_DNA"/>
</dbReference>
<gene>
    <name evidence="3" type="ORF">Vbra_9574</name>
</gene>
<accession>A0A0G4G077</accession>
<dbReference type="VEuPathDB" id="CryptoDB:Vbra_9574"/>
<evidence type="ECO:0000313" key="3">
    <source>
        <dbReference type="EMBL" id="CEM21250.1"/>
    </source>
</evidence>
<dbReference type="OrthoDB" id="332003at2759"/>
<feature type="region of interest" description="Disordered" evidence="1">
    <location>
        <begin position="38"/>
        <end position="120"/>
    </location>
</feature>
<evidence type="ECO:0000256" key="1">
    <source>
        <dbReference type="SAM" id="MobiDB-lite"/>
    </source>
</evidence>
<protein>
    <submittedName>
        <fullName evidence="3">Uncharacterized protein</fullName>
    </submittedName>
</protein>
<evidence type="ECO:0000313" key="4">
    <source>
        <dbReference type="Proteomes" id="UP000041254"/>
    </source>
</evidence>
<organism evidence="3 4">
    <name type="scientific">Vitrella brassicaformis (strain CCMP3155)</name>
    <dbReference type="NCBI Taxonomy" id="1169540"/>
    <lineage>
        <taxon>Eukaryota</taxon>
        <taxon>Sar</taxon>
        <taxon>Alveolata</taxon>
        <taxon>Colpodellida</taxon>
        <taxon>Vitrellaceae</taxon>
        <taxon>Vitrella</taxon>
    </lineage>
</organism>
<evidence type="ECO:0000256" key="2">
    <source>
        <dbReference type="SAM" id="Phobius"/>
    </source>
</evidence>
<feature type="compositionally biased region" description="Low complexity" evidence="1">
    <location>
        <begin position="47"/>
        <end position="59"/>
    </location>
</feature>
<dbReference type="InParanoid" id="A0A0G4G077"/>
<feature type="transmembrane region" description="Helical" evidence="2">
    <location>
        <begin position="132"/>
        <end position="152"/>
    </location>
</feature>
<feature type="compositionally biased region" description="Basic and acidic residues" evidence="1">
    <location>
        <begin position="84"/>
        <end position="94"/>
    </location>
</feature>